<dbReference type="Proteomes" id="UP001219525">
    <property type="component" value="Unassembled WGS sequence"/>
</dbReference>
<dbReference type="AlphaFoldDB" id="A0AAD6YN30"/>
<accession>A0AAD6YN30</accession>
<dbReference type="EMBL" id="JARJCW010000005">
    <property type="protein sequence ID" value="KAJ7224269.1"/>
    <property type="molecule type" value="Genomic_DNA"/>
</dbReference>
<name>A0AAD6YN30_9AGAR</name>
<proteinExistence type="predicted"/>
<dbReference type="SUPFAM" id="SSF54909">
    <property type="entry name" value="Dimeric alpha+beta barrel"/>
    <property type="match status" value="1"/>
</dbReference>
<reference evidence="1" key="1">
    <citation type="submission" date="2023-03" db="EMBL/GenBank/DDBJ databases">
        <title>Massive genome expansion in bonnet fungi (Mycena s.s.) driven by repeated elements and novel gene families across ecological guilds.</title>
        <authorList>
            <consortium name="Lawrence Berkeley National Laboratory"/>
            <person name="Harder C.B."/>
            <person name="Miyauchi S."/>
            <person name="Viragh M."/>
            <person name="Kuo A."/>
            <person name="Thoen E."/>
            <person name="Andreopoulos B."/>
            <person name="Lu D."/>
            <person name="Skrede I."/>
            <person name="Drula E."/>
            <person name="Henrissat B."/>
            <person name="Morin E."/>
            <person name="Kohler A."/>
            <person name="Barry K."/>
            <person name="LaButti K."/>
            <person name="Morin E."/>
            <person name="Salamov A."/>
            <person name="Lipzen A."/>
            <person name="Mereny Z."/>
            <person name="Hegedus B."/>
            <person name="Baldrian P."/>
            <person name="Stursova M."/>
            <person name="Weitz H."/>
            <person name="Taylor A."/>
            <person name="Grigoriev I.V."/>
            <person name="Nagy L.G."/>
            <person name="Martin F."/>
            <person name="Kauserud H."/>
        </authorList>
    </citation>
    <scope>NUCLEOTIDE SEQUENCE</scope>
    <source>
        <strain evidence="1">9144</strain>
    </source>
</reference>
<dbReference type="InterPro" id="IPR011008">
    <property type="entry name" value="Dimeric_a/b-barrel"/>
</dbReference>
<keyword evidence="2" id="KW-1185">Reference proteome</keyword>
<organism evidence="1 2">
    <name type="scientific">Mycena pura</name>
    <dbReference type="NCBI Taxonomy" id="153505"/>
    <lineage>
        <taxon>Eukaryota</taxon>
        <taxon>Fungi</taxon>
        <taxon>Dikarya</taxon>
        <taxon>Basidiomycota</taxon>
        <taxon>Agaricomycotina</taxon>
        <taxon>Agaricomycetes</taxon>
        <taxon>Agaricomycetidae</taxon>
        <taxon>Agaricales</taxon>
        <taxon>Marasmiineae</taxon>
        <taxon>Mycenaceae</taxon>
        <taxon>Mycena</taxon>
    </lineage>
</organism>
<evidence type="ECO:0008006" key="3">
    <source>
        <dbReference type="Google" id="ProtNLM"/>
    </source>
</evidence>
<sequence>MTSSSLSLPADWCNAHVPRRLAAPGVTSAVLYKAVDSLEPKWLTMYDTEAPVANISESYAALEALGSDKEKAILSNIRGLSRRTYEHMRTFTHSNTTAASLPAKYILAVGFIMTPDGEDELDKWYNEEHMDLLSKVPGWKQGRRFKLVEYNQRGDSMAGKPVHKYLAFHSFDNQQFAGTPEFKHATGTEWRGRVMEKCLDREARVFEVYRNFGKQ</sequence>
<comment type="caution">
    <text evidence="1">The sequence shown here is derived from an EMBL/GenBank/DDBJ whole genome shotgun (WGS) entry which is preliminary data.</text>
</comment>
<protein>
    <recommendedName>
        <fullName evidence="3">EthD domain-containing protein</fullName>
    </recommendedName>
</protein>
<evidence type="ECO:0000313" key="1">
    <source>
        <dbReference type="EMBL" id="KAJ7224269.1"/>
    </source>
</evidence>
<evidence type="ECO:0000313" key="2">
    <source>
        <dbReference type="Proteomes" id="UP001219525"/>
    </source>
</evidence>
<gene>
    <name evidence="1" type="ORF">GGX14DRAFT_424905</name>
</gene>